<protein>
    <submittedName>
        <fullName evidence="2">Uncharacterized protein</fullName>
    </submittedName>
</protein>
<reference evidence="2" key="2">
    <citation type="journal article" date="2022" name="Res Sq">
        <title>Comparative Genomics Reveals Insights into the Divergent Evolution of Astigmatic Mites and Household Pest Adaptations.</title>
        <authorList>
            <person name="Xiong Q."/>
            <person name="Wan A.T.-Y."/>
            <person name="Liu X.-Y."/>
            <person name="Fung C.S.-H."/>
            <person name="Xiao X."/>
            <person name="Malainual N."/>
            <person name="Hou J."/>
            <person name="Wang L."/>
            <person name="Wang M."/>
            <person name="Yang K."/>
            <person name="Cui Y."/>
            <person name="Leung E."/>
            <person name="Nong W."/>
            <person name="Shin S.-K."/>
            <person name="Au S."/>
            <person name="Jeong K.Y."/>
            <person name="Chew F.T."/>
            <person name="Hui J."/>
            <person name="Leung T.F."/>
            <person name="Tungtrongchitr A."/>
            <person name="Zhong N."/>
            <person name="Liu Z."/>
            <person name="Tsui S."/>
        </authorList>
    </citation>
    <scope>NUCLEOTIDE SEQUENCE</scope>
    <source>
        <strain evidence="2">Derf</strain>
        <tissue evidence="2">Whole organism</tissue>
    </source>
</reference>
<organism evidence="2 3">
    <name type="scientific">Dermatophagoides farinae</name>
    <name type="common">American house dust mite</name>
    <dbReference type="NCBI Taxonomy" id="6954"/>
    <lineage>
        <taxon>Eukaryota</taxon>
        <taxon>Metazoa</taxon>
        <taxon>Ecdysozoa</taxon>
        <taxon>Arthropoda</taxon>
        <taxon>Chelicerata</taxon>
        <taxon>Arachnida</taxon>
        <taxon>Acari</taxon>
        <taxon>Acariformes</taxon>
        <taxon>Sarcoptiformes</taxon>
        <taxon>Astigmata</taxon>
        <taxon>Psoroptidia</taxon>
        <taxon>Analgoidea</taxon>
        <taxon>Pyroglyphidae</taxon>
        <taxon>Dermatophagoidinae</taxon>
        <taxon>Dermatophagoides</taxon>
    </lineage>
</organism>
<keyword evidence="1" id="KW-0472">Membrane</keyword>
<keyword evidence="3" id="KW-1185">Reference proteome</keyword>
<name>A0A922HT75_DERFA</name>
<dbReference type="AlphaFoldDB" id="A0A922HT75"/>
<evidence type="ECO:0000313" key="2">
    <source>
        <dbReference type="EMBL" id="KAH9510512.1"/>
    </source>
</evidence>
<reference evidence="2" key="1">
    <citation type="submission" date="2013-05" db="EMBL/GenBank/DDBJ databases">
        <authorList>
            <person name="Yim A.K.Y."/>
            <person name="Chan T.F."/>
            <person name="Ji K.M."/>
            <person name="Liu X.Y."/>
            <person name="Zhou J.W."/>
            <person name="Li R.Q."/>
            <person name="Yang K.Y."/>
            <person name="Li J."/>
            <person name="Li M."/>
            <person name="Law P.T.W."/>
            <person name="Wu Y.L."/>
            <person name="Cai Z.L."/>
            <person name="Qin H."/>
            <person name="Bao Y."/>
            <person name="Leung R.K.K."/>
            <person name="Ng P.K.S."/>
            <person name="Zou J."/>
            <person name="Zhong X.J."/>
            <person name="Ran P.X."/>
            <person name="Zhong N.S."/>
            <person name="Liu Z.G."/>
            <person name="Tsui S.K.W."/>
        </authorList>
    </citation>
    <scope>NUCLEOTIDE SEQUENCE</scope>
    <source>
        <strain evidence="2">Derf</strain>
        <tissue evidence="2">Whole organism</tissue>
    </source>
</reference>
<accession>A0A922HT75</accession>
<gene>
    <name evidence="2" type="ORF">DERF_009033</name>
</gene>
<dbReference type="Proteomes" id="UP000790347">
    <property type="component" value="Unassembled WGS sequence"/>
</dbReference>
<dbReference type="EMBL" id="ASGP02000004">
    <property type="protein sequence ID" value="KAH9510512.1"/>
    <property type="molecule type" value="Genomic_DNA"/>
</dbReference>
<feature type="transmembrane region" description="Helical" evidence="1">
    <location>
        <begin position="12"/>
        <end position="35"/>
    </location>
</feature>
<keyword evidence="1" id="KW-1133">Transmembrane helix</keyword>
<feature type="transmembrane region" description="Helical" evidence="1">
    <location>
        <begin position="65"/>
        <end position="82"/>
    </location>
</feature>
<sequence length="138" mass="16084">MIIDELDCGFVAGYSIISYLTNILTVFILILFHIFGNVELRLALHSQVYSCNNENLECNNENESLGIFFLLLVGFWCLGIIGDKKENWLQYLANIRYKDIINKNRSKNQSTNEFVHFIHLYIIHIEREFGSTFNPSNK</sequence>
<proteinExistence type="predicted"/>
<keyword evidence="1" id="KW-0812">Transmembrane</keyword>
<evidence type="ECO:0000256" key="1">
    <source>
        <dbReference type="SAM" id="Phobius"/>
    </source>
</evidence>
<evidence type="ECO:0000313" key="3">
    <source>
        <dbReference type="Proteomes" id="UP000790347"/>
    </source>
</evidence>
<comment type="caution">
    <text evidence="2">The sequence shown here is derived from an EMBL/GenBank/DDBJ whole genome shotgun (WGS) entry which is preliminary data.</text>
</comment>